<comment type="caution">
    <text evidence="2">The sequence shown here is derived from an EMBL/GenBank/DDBJ whole genome shotgun (WGS) entry which is preliminary data.</text>
</comment>
<evidence type="ECO:0000313" key="2">
    <source>
        <dbReference type="EMBL" id="MBH8558998.1"/>
    </source>
</evidence>
<dbReference type="EMBL" id="JAEDAE010000005">
    <property type="protein sequence ID" value="MBH8558998.1"/>
    <property type="molecule type" value="Genomic_DNA"/>
</dbReference>
<protein>
    <submittedName>
        <fullName evidence="2">Uncharacterized protein</fullName>
    </submittedName>
</protein>
<organism evidence="2 3">
    <name type="scientific">Hymenobacter negativus</name>
    <dbReference type="NCBI Taxonomy" id="2795026"/>
    <lineage>
        <taxon>Bacteria</taxon>
        <taxon>Pseudomonadati</taxon>
        <taxon>Bacteroidota</taxon>
        <taxon>Cytophagia</taxon>
        <taxon>Cytophagales</taxon>
        <taxon>Hymenobacteraceae</taxon>
        <taxon>Hymenobacter</taxon>
    </lineage>
</organism>
<proteinExistence type="predicted"/>
<reference evidence="2 3" key="1">
    <citation type="submission" date="2020-12" db="EMBL/GenBank/DDBJ databases">
        <title>Hymenobacter sp.</title>
        <authorList>
            <person name="Kim M.K."/>
        </authorList>
    </citation>
    <scope>NUCLEOTIDE SEQUENCE [LARGE SCALE GENOMIC DNA]</scope>
    <source>
        <strain evidence="2 3">BT442</strain>
    </source>
</reference>
<name>A0ABS0Q8L1_9BACT</name>
<sequence>MADIQKRPATGNKSTAGPKRIYEPHGHFRDSYGASHRYAGVSAKASHTTPSYPSDIFDSRADYDAAMRGVAARIASGEIRRKKPH</sequence>
<keyword evidence="3" id="KW-1185">Reference proteome</keyword>
<dbReference type="RefSeq" id="WP_198075849.1">
    <property type="nucleotide sequence ID" value="NZ_JAEDAE010000005.1"/>
</dbReference>
<feature type="region of interest" description="Disordered" evidence="1">
    <location>
        <begin position="1"/>
        <end position="25"/>
    </location>
</feature>
<evidence type="ECO:0000313" key="3">
    <source>
        <dbReference type="Proteomes" id="UP000625631"/>
    </source>
</evidence>
<gene>
    <name evidence="2" type="ORF">I7X13_13110</name>
</gene>
<evidence type="ECO:0000256" key="1">
    <source>
        <dbReference type="SAM" id="MobiDB-lite"/>
    </source>
</evidence>
<dbReference type="Proteomes" id="UP000625631">
    <property type="component" value="Unassembled WGS sequence"/>
</dbReference>
<accession>A0ABS0Q8L1</accession>